<keyword evidence="8 11" id="KW-0143">Chaperone</keyword>
<keyword evidence="6 11" id="KW-0862">Zinc</keyword>
<gene>
    <name evidence="11 16" type="primary">dnaJ</name>
    <name evidence="16" type="ORF">I7412_21195</name>
</gene>
<dbReference type="PANTHER" id="PTHR43096:SF54">
    <property type="entry name" value="CHAPERONE PROTEIN DNAJ 1"/>
    <property type="match status" value="1"/>
</dbReference>
<evidence type="ECO:0000256" key="6">
    <source>
        <dbReference type="ARBA" id="ARBA00022833"/>
    </source>
</evidence>
<dbReference type="EMBL" id="JAEACQ010000233">
    <property type="protein sequence ID" value="MBL7629639.1"/>
    <property type="molecule type" value="Genomic_DNA"/>
</dbReference>
<feature type="repeat" description="CXXCXGXG motif" evidence="11">
    <location>
        <begin position="207"/>
        <end position="214"/>
    </location>
</feature>
<dbReference type="Pfam" id="PF00684">
    <property type="entry name" value="DnaJ_CXXCXGXG"/>
    <property type="match status" value="1"/>
</dbReference>
<reference evidence="16" key="1">
    <citation type="submission" date="2020-12" db="EMBL/GenBank/DDBJ databases">
        <title>Genomic characterization of non-nitrogen-fixing Frankia strains.</title>
        <authorList>
            <person name="Carlos-Shanley C."/>
            <person name="Guerra T."/>
            <person name="Hahn D."/>
        </authorList>
    </citation>
    <scope>NUCLEOTIDE SEQUENCE</scope>
    <source>
        <strain evidence="16">CN6</strain>
    </source>
</reference>
<dbReference type="Gene3D" id="2.10.230.10">
    <property type="entry name" value="Heat shock protein DnaJ, cysteine-rich domain"/>
    <property type="match status" value="1"/>
</dbReference>
<keyword evidence="4 11" id="KW-0677">Repeat</keyword>
<comment type="cofactor">
    <cofactor evidence="11">
        <name>Zn(2+)</name>
        <dbReference type="ChEBI" id="CHEBI:29105"/>
    </cofactor>
    <text evidence="11">Binds 2 Zn(2+) ions per monomer.</text>
</comment>
<feature type="repeat" description="CXXCXGXG motif" evidence="11">
    <location>
        <begin position="221"/>
        <end position="228"/>
    </location>
</feature>
<dbReference type="GO" id="GO:0051082">
    <property type="term" value="F:unfolded protein binding"/>
    <property type="evidence" value="ECO:0007669"/>
    <property type="project" value="UniProtKB-UniRule"/>
</dbReference>
<dbReference type="InterPro" id="IPR008971">
    <property type="entry name" value="HSP40/DnaJ_pept-bd"/>
</dbReference>
<dbReference type="NCBIfam" id="NF008035">
    <property type="entry name" value="PRK10767.1"/>
    <property type="match status" value="1"/>
</dbReference>
<dbReference type="PRINTS" id="PR00625">
    <property type="entry name" value="JDOMAIN"/>
</dbReference>
<feature type="domain" description="J" evidence="14">
    <location>
        <begin position="10"/>
        <end position="75"/>
    </location>
</feature>
<evidence type="ECO:0000256" key="7">
    <source>
        <dbReference type="ARBA" id="ARBA00023016"/>
    </source>
</evidence>
<comment type="subcellular location">
    <subcellularLocation>
        <location evidence="11">Cytoplasm</location>
    </subcellularLocation>
</comment>
<evidence type="ECO:0000256" key="11">
    <source>
        <dbReference type="HAMAP-Rule" id="MF_01152"/>
    </source>
</evidence>
<keyword evidence="3 11" id="KW-0479">Metal-binding</keyword>
<dbReference type="SMART" id="SM00271">
    <property type="entry name" value="DnaJ"/>
    <property type="match status" value="1"/>
</dbReference>
<dbReference type="Gene3D" id="2.60.260.20">
    <property type="entry name" value="Urease metallochaperone UreE, N-terminal domain"/>
    <property type="match status" value="2"/>
</dbReference>
<dbReference type="InterPro" id="IPR001305">
    <property type="entry name" value="HSP_DnaJ_Cys-rich_dom"/>
</dbReference>
<keyword evidence="5 11" id="KW-0863">Zinc-finger</keyword>
<dbReference type="InterPro" id="IPR012724">
    <property type="entry name" value="DnaJ"/>
</dbReference>
<feature type="zinc finger region" description="CR-type" evidence="12">
    <location>
        <begin position="155"/>
        <end position="233"/>
    </location>
</feature>
<dbReference type="FunFam" id="2.10.230.10:FF:000002">
    <property type="entry name" value="Molecular chaperone DnaJ"/>
    <property type="match status" value="1"/>
</dbReference>
<evidence type="ECO:0000256" key="12">
    <source>
        <dbReference type="PROSITE-ProRule" id="PRU00546"/>
    </source>
</evidence>
<dbReference type="Pfam" id="PF00226">
    <property type="entry name" value="DnaJ"/>
    <property type="match status" value="1"/>
</dbReference>
<feature type="binding site" evidence="11">
    <location>
        <position position="188"/>
    </location>
    <ligand>
        <name>Zn(2+)</name>
        <dbReference type="ChEBI" id="CHEBI:29105"/>
        <label>2</label>
    </ligand>
</feature>
<feature type="binding site" evidence="11">
    <location>
        <position position="171"/>
    </location>
    <ligand>
        <name>Zn(2+)</name>
        <dbReference type="ChEBI" id="CHEBI:29105"/>
        <label>1</label>
    </ligand>
</feature>
<feature type="binding site" evidence="11">
    <location>
        <position position="185"/>
    </location>
    <ligand>
        <name>Zn(2+)</name>
        <dbReference type="ChEBI" id="CHEBI:29105"/>
        <label>2</label>
    </ligand>
</feature>
<dbReference type="InterPro" id="IPR036410">
    <property type="entry name" value="HSP_DnaJ_Cys-rich_dom_sf"/>
</dbReference>
<dbReference type="PROSITE" id="PS51188">
    <property type="entry name" value="ZF_CR"/>
    <property type="match status" value="1"/>
</dbReference>
<evidence type="ECO:0000259" key="15">
    <source>
        <dbReference type="PROSITE" id="PS51188"/>
    </source>
</evidence>
<dbReference type="Pfam" id="PF01556">
    <property type="entry name" value="DnaJ_C"/>
    <property type="match status" value="1"/>
</dbReference>
<dbReference type="PROSITE" id="PS00636">
    <property type="entry name" value="DNAJ_1"/>
    <property type="match status" value="1"/>
</dbReference>
<dbReference type="FunFam" id="2.60.260.20:FF:000005">
    <property type="entry name" value="Chaperone protein dnaJ 1, mitochondrial"/>
    <property type="match status" value="1"/>
</dbReference>
<dbReference type="Proteomes" id="UP000604475">
    <property type="component" value="Unassembled WGS sequence"/>
</dbReference>
<dbReference type="PANTHER" id="PTHR43096">
    <property type="entry name" value="DNAJ HOMOLOG 1, MITOCHONDRIAL-RELATED"/>
    <property type="match status" value="1"/>
</dbReference>
<evidence type="ECO:0000313" key="16">
    <source>
        <dbReference type="EMBL" id="MBL7629639.1"/>
    </source>
</evidence>
<feature type="repeat" description="CXXCXGXG motif" evidence="11">
    <location>
        <begin position="168"/>
        <end position="175"/>
    </location>
</feature>
<accession>A0A937UN95</accession>
<dbReference type="CDD" id="cd06257">
    <property type="entry name" value="DnaJ"/>
    <property type="match status" value="1"/>
</dbReference>
<protein>
    <recommendedName>
        <fullName evidence="10 11">Chaperone protein DnaJ</fullName>
    </recommendedName>
</protein>
<dbReference type="InterPro" id="IPR002939">
    <property type="entry name" value="DnaJ_C"/>
</dbReference>
<dbReference type="CDD" id="cd10747">
    <property type="entry name" value="DnaJ_C"/>
    <property type="match status" value="1"/>
</dbReference>
<proteinExistence type="inferred from homology"/>
<dbReference type="GO" id="GO:0009408">
    <property type="term" value="P:response to heat"/>
    <property type="evidence" value="ECO:0007669"/>
    <property type="project" value="InterPro"/>
</dbReference>
<comment type="caution">
    <text evidence="16">The sequence shown here is derived from an EMBL/GenBank/DDBJ whole genome shotgun (WGS) entry which is preliminary data.</text>
</comment>
<feature type="repeat" description="CXXCXGXG motif" evidence="11">
    <location>
        <begin position="185"/>
        <end position="192"/>
    </location>
</feature>
<feature type="binding site" evidence="11">
    <location>
        <position position="207"/>
    </location>
    <ligand>
        <name>Zn(2+)</name>
        <dbReference type="ChEBI" id="CHEBI:29105"/>
        <label>2</label>
    </ligand>
</feature>
<dbReference type="GO" id="GO:0042026">
    <property type="term" value="P:protein refolding"/>
    <property type="evidence" value="ECO:0007669"/>
    <property type="project" value="TreeGrafter"/>
</dbReference>
<keyword evidence="1 11" id="KW-0963">Cytoplasm</keyword>
<dbReference type="GO" id="GO:0031072">
    <property type="term" value="F:heat shock protein binding"/>
    <property type="evidence" value="ECO:0007669"/>
    <property type="project" value="InterPro"/>
</dbReference>
<feature type="binding site" evidence="11">
    <location>
        <position position="168"/>
    </location>
    <ligand>
        <name>Zn(2+)</name>
        <dbReference type="ChEBI" id="CHEBI:29105"/>
        <label>1</label>
    </ligand>
</feature>
<evidence type="ECO:0000256" key="5">
    <source>
        <dbReference type="ARBA" id="ARBA00022771"/>
    </source>
</evidence>
<dbReference type="RefSeq" id="WP_203001218.1">
    <property type="nucleotide sequence ID" value="NZ_JADWYU010000221.1"/>
</dbReference>
<evidence type="ECO:0000256" key="1">
    <source>
        <dbReference type="ARBA" id="ARBA00022490"/>
    </source>
</evidence>
<dbReference type="SUPFAM" id="SSF46565">
    <property type="entry name" value="Chaperone J-domain"/>
    <property type="match status" value="1"/>
</dbReference>
<keyword evidence="2 11" id="KW-0235">DNA replication</keyword>
<comment type="subunit">
    <text evidence="11">Homodimer.</text>
</comment>
<evidence type="ECO:0000256" key="8">
    <source>
        <dbReference type="ARBA" id="ARBA00023186"/>
    </source>
</evidence>
<evidence type="ECO:0000259" key="14">
    <source>
        <dbReference type="PROSITE" id="PS50076"/>
    </source>
</evidence>
<dbReference type="PROSITE" id="PS50076">
    <property type="entry name" value="DNAJ_2"/>
    <property type="match status" value="1"/>
</dbReference>
<name>A0A937UN95_9ACTN</name>
<feature type="binding site" evidence="11">
    <location>
        <position position="224"/>
    </location>
    <ligand>
        <name>Zn(2+)</name>
        <dbReference type="ChEBI" id="CHEBI:29105"/>
        <label>1</label>
    </ligand>
</feature>
<evidence type="ECO:0000256" key="2">
    <source>
        <dbReference type="ARBA" id="ARBA00022705"/>
    </source>
</evidence>
<dbReference type="GO" id="GO:0006260">
    <property type="term" value="P:DNA replication"/>
    <property type="evidence" value="ECO:0007669"/>
    <property type="project" value="UniProtKB-KW"/>
</dbReference>
<evidence type="ECO:0000256" key="13">
    <source>
        <dbReference type="SAM" id="MobiDB-lite"/>
    </source>
</evidence>
<dbReference type="SUPFAM" id="SSF49493">
    <property type="entry name" value="HSP40/DnaJ peptide-binding domain"/>
    <property type="match status" value="2"/>
</dbReference>
<evidence type="ECO:0000256" key="9">
    <source>
        <dbReference type="ARBA" id="ARBA00061004"/>
    </source>
</evidence>
<evidence type="ECO:0000256" key="3">
    <source>
        <dbReference type="ARBA" id="ARBA00022723"/>
    </source>
</evidence>
<dbReference type="GO" id="GO:0005524">
    <property type="term" value="F:ATP binding"/>
    <property type="evidence" value="ECO:0007669"/>
    <property type="project" value="InterPro"/>
</dbReference>
<sequence>MSVRDMVEKDYYAALGVPKDAPAADIKKAYRKLARELHPDKNPGDAKAEARFKEISEAYDVLSDERRRREYDEARALFQSGRFPGGTGPGGAGGYGGGFGGQGNVPFDDLLGGGAGGFGGLFGDLFQRSSPGRGPKRGGDIEAEVTISFEKSLTGLEATVRIPGAATCATCHGLGARPGTVPRTCSVCRGLGVISRSQGGFALSEPCRECLGKGQIIDHPCPDCHGSGRREREQRIRIPAGVADGQRLKVRGRGSPGERGGSPGDLEVTVHVQPHQVFGREGPNLTITLPITFSEATLGASVRVPTLDGAPLTVKVPPGTSSGKRLRAKGRGIPKAGGGNGDLIVTVEVAVPKPNELSPKARTALQEFAQAHPGDPREALMTLLGQ</sequence>
<comment type="function">
    <text evidence="11">Participates actively in the response to hyperosmotic and heat shock by preventing the aggregation of stress-denatured proteins and by disaggregating proteins, also in an autonomous, DnaK-independent fashion. Unfolded proteins bind initially to DnaJ; upon interaction with the DnaJ-bound protein, DnaK hydrolyzes its bound ATP, resulting in the formation of a stable complex. GrpE releases ADP from DnaK; ATP binding to DnaK triggers the release of the substrate protein, thus completing the reaction cycle. Several rounds of ATP-dependent interactions between DnaJ, DnaK and GrpE are required for fully efficient folding. Also involved, together with DnaK and GrpE, in the DNA replication of plasmids through activation of initiation proteins.</text>
</comment>
<dbReference type="GO" id="GO:0008270">
    <property type="term" value="F:zinc ion binding"/>
    <property type="evidence" value="ECO:0007669"/>
    <property type="project" value="UniProtKB-UniRule"/>
</dbReference>
<evidence type="ECO:0000256" key="4">
    <source>
        <dbReference type="ARBA" id="ARBA00022737"/>
    </source>
</evidence>
<dbReference type="SUPFAM" id="SSF57938">
    <property type="entry name" value="DnaJ/Hsp40 cysteine-rich domain"/>
    <property type="match status" value="1"/>
</dbReference>
<comment type="similarity">
    <text evidence="9 11">Belongs to the DnaJ family.</text>
</comment>
<dbReference type="InterPro" id="IPR036869">
    <property type="entry name" value="J_dom_sf"/>
</dbReference>
<dbReference type="InterPro" id="IPR001623">
    <property type="entry name" value="DnaJ_domain"/>
</dbReference>
<keyword evidence="7 11" id="KW-0346">Stress response</keyword>
<feature type="binding site" evidence="11">
    <location>
        <position position="221"/>
    </location>
    <ligand>
        <name>Zn(2+)</name>
        <dbReference type="ChEBI" id="CHEBI:29105"/>
        <label>1</label>
    </ligand>
</feature>
<feature type="region of interest" description="Disordered" evidence="13">
    <location>
        <begin position="317"/>
        <end position="337"/>
    </location>
</feature>
<dbReference type="CDD" id="cd10719">
    <property type="entry name" value="DnaJ_zf"/>
    <property type="match status" value="1"/>
</dbReference>
<dbReference type="AlphaFoldDB" id="A0A937UN95"/>
<dbReference type="InterPro" id="IPR018253">
    <property type="entry name" value="DnaJ_domain_CS"/>
</dbReference>
<evidence type="ECO:0000313" key="17">
    <source>
        <dbReference type="Proteomes" id="UP000604475"/>
    </source>
</evidence>
<evidence type="ECO:0000256" key="10">
    <source>
        <dbReference type="ARBA" id="ARBA00067609"/>
    </source>
</evidence>
<dbReference type="Gene3D" id="1.10.287.110">
    <property type="entry name" value="DnaJ domain"/>
    <property type="match status" value="1"/>
</dbReference>
<feature type="domain" description="CR-type" evidence="15">
    <location>
        <begin position="155"/>
        <end position="233"/>
    </location>
</feature>
<organism evidence="16 17">
    <name type="scientific">Frankia nepalensis</name>
    <dbReference type="NCBI Taxonomy" id="1836974"/>
    <lineage>
        <taxon>Bacteria</taxon>
        <taxon>Bacillati</taxon>
        <taxon>Actinomycetota</taxon>
        <taxon>Actinomycetes</taxon>
        <taxon>Frankiales</taxon>
        <taxon>Frankiaceae</taxon>
        <taxon>Frankia</taxon>
    </lineage>
</organism>
<keyword evidence="17" id="KW-1185">Reference proteome</keyword>
<dbReference type="HAMAP" id="MF_01152">
    <property type="entry name" value="DnaJ"/>
    <property type="match status" value="1"/>
</dbReference>
<feature type="binding site" evidence="11">
    <location>
        <position position="210"/>
    </location>
    <ligand>
        <name>Zn(2+)</name>
        <dbReference type="ChEBI" id="CHEBI:29105"/>
        <label>2</label>
    </ligand>
</feature>
<comment type="domain">
    <text evidence="11">The J domain is necessary and sufficient to stimulate DnaK ATPase activity. Zinc center 1 plays an important role in the autonomous, DnaK-independent chaperone activity of DnaJ. Zinc center 2 is essential for interaction with DnaK and for DnaJ activity.</text>
</comment>
<dbReference type="GO" id="GO:0005737">
    <property type="term" value="C:cytoplasm"/>
    <property type="evidence" value="ECO:0007669"/>
    <property type="project" value="UniProtKB-SubCell"/>
</dbReference>